<dbReference type="GO" id="GO:0008173">
    <property type="term" value="F:RNA methyltransferase activity"/>
    <property type="evidence" value="ECO:0007669"/>
    <property type="project" value="InterPro"/>
</dbReference>
<dbReference type="SMART" id="SM00967">
    <property type="entry name" value="SpoU_sub_bind"/>
    <property type="match status" value="1"/>
</dbReference>
<dbReference type="PANTHER" id="PTHR43191">
    <property type="entry name" value="RRNA METHYLTRANSFERASE 3"/>
    <property type="match status" value="1"/>
</dbReference>
<dbReference type="Pfam" id="PF22435">
    <property type="entry name" value="MRM3-like_sub_bind"/>
    <property type="match status" value="1"/>
</dbReference>
<keyword evidence="3" id="KW-0808">Transferase</keyword>
<dbReference type="FunCoup" id="A0A402CP74">
    <property type="interactions" value="338"/>
</dbReference>
<dbReference type="InterPro" id="IPR029026">
    <property type="entry name" value="tRNA_m1G_MTases_N"/>
</dbReference>
<dbReference type="SUPFAM" id="SSF75217">
    <property type="entry name" value="alpha/beta knot"/>
    <property type="match status" value="1"/>
</dbReference>
<accession>A0A402CP74</accession>
<dbReference type="Gene3D" id="3.40.1280.10">
    <property type="match status" value="1"/>
</dbReference>
<dbReference type="GO" id="GO:0003723">
    <property type="term" value="F:RNA binding"/>
    <property type="evidence" value="ECO:0007669"/>
    <property type="project" value="InterPro"/>
</dbReference>
<dbReference type="PANTHER" id="PTHR43191:SF2">
    <property type="entry name" value="RRNA METHYLTRANSFERASE 3, MITOCHONDRIAL"/>
    <property type="match status" value="1"/>
</dbReference>
<evidence type="ECO:0000313" key="5">
    <source>
        <dbReference type="Proteomes" id="UP000287394"/>
    </source>
</evidence>
<evidence type="ECO:0000313" key="4">
    <source>
        <dbReference type="EMBL" id="BDI33101.1"/>
    </source>
</evidence>
<dbReference type="InterPro" id="IPR051259">
    <property type="entry name" value="rRNA_Methyltransferase"/>
</dbReference>
<sequence>MTKTKATLTRIADSSRRDTVSLFDLLAQREARDRTHFFRIEGLRLFVKAMECGAEIQSAIVSASHSDTPAAQRALRYLQDHRIPTTHVSDECLARITQTEDPQGFAAIVRQRWESLADITPSADLCWVACESVRSPGNLGTIIRTGDSVGAGGVILLGKSTDPYAPLTVRASMGSIFAQRFIRSTFQNFATWKQQAGAHLIGTSPQGAYDYREVLYQRPTVLFMGSERKGLWPIHQSLCDELVRIPMAGSADSLNLAVAAGIMLFEIFRQNHPAPADLLRSG</sequence>
<dbReference type="InterPro" id="IPR029064">
    <property type="entry name" value="Ribosomal_eL30-like_sf"/>
</dbReference>
<dbReference type="GO" id="GO:0006396">
    <property type="term" value="P:RNA processing"/>
    <property type="evidence" value="ECO:0007669"/>
    <property type="project" value="InterPro"/>
</dbReference>
<keyword evidence="2 4" id="KW-0489">Methyltransferase</keyword>
<dbReference type="KEGG" id="ccot:CCAX7_51520"/>
<dbReference type="InterPro" id="IPR053888">
    <property type="entry name" value="MRM3-like_sub_bind"/>
</dbReference>
<reference evidence="4 5" key="1">
    <citation type="journal article" date="2019" name="Int. J. Syst. Evol. Microbiol.">
        <title>Capsulimonas corticalis gen. nov., sp. nov., an aerobic capsulated bacterium, of a novel bacterial order, Capsulimonadales ord. nov., of the class Armatimonadia of the phylum Armatimonadetes.</title>
        <authorList>
            <person name="Li J."/>
            <person name="Kudo C."/>
            <person name="Tonouchi A."/>
        </authorList>
    </citation>
    <scope>NUCLEOTIDE SEQUENCE [LARGE SCALE GENOMIC DNA]</scope>
    <source>
        <strain evidence="4 5">AX-7</strain>
    </source>
</reference>
<organism evidence="4 5">
    <name type="scientific">Capsulimonas corticalis</name>
    <dbReference type="NCBI Taxonomy" id="2219043"/>
    <lineage>
        <taxon>Bacteria</taxon>
        <taxon>Bacillati</taxon>
        <taxon>Armatimonadota</taxon>
        <taxon>Armatimonadia</taxon>
        <taxon>Capsulimonadales</taxon>
        <taxon>Capsulimonadaceae</taxon>
        <taxon>Capsulimonas</taxon>
    </lineage>
</organism>
<dbReference type="Gene3D" id="3.30.1330.30">
    <property type="match status" value="1"/>
</dbReference>
<name>A0A402CP74_9BACT</name>
<gene>
    <name evidence="4" type="ORF">CCAX7_51520</name>
</gene>
<keyword evidence="5" id="KW-1185">Reference proteome</keyword>
<dbReference type="AlphaFoldDB" id="A0A402CP74"/>
<protein>
    <submittedName>
        <fullName evidence="4">rRNA methyltransferase</fullName>
    </submittedName>
</protein>
<evidence type="ECO:0000256" key="1">
    <source>
        <dbReference type="ARBA" id="ARBA00007228"/>
    </source>
</evidence>
<dbReference type="Pfam" id="PF00588">
    <property type="entry name" value="SpoU_methylase"/>
    <property type="match status" value="1"/>
</dbReference>
<comment type="similarity">
    <text evidence="1">Belongs to the class IV-like SAM-binding methyltransferase superfamily. RNA methyltransferase TrmH family.</text>
</comment>
<dbReference type="EMBL" id="AP025739">
    <property type="protein sequence ID" value="BDI33101.1"/>
    <property type="molecule type" value="Genomic_DNA"/>
</dbReference>
<proteinExistence type="inferred from homology"/>
<dbReference type="OrthoDB" id="9785673at2"/>
<dbReference type="InterPro" id="IPR029028">
    <property type="entry name" value="Alpha/beta_knot_MTases"/>
</dbReference>
<evidence type="ECO:0000256" key="3">
    <source>
        <dbReference type="ARBA" id="ARBA00022679"/>
    </source>
</evidence>
<dbReference type="GO" id="GO:0032259">
    <property type="term" value="P:methylation"/>
    <property type="evidence" value="ECO:0007669"/>
    <property type="project" value="UniProtKB-KW"/>
</dbReference>
<dbReference type="SUPFAM" id="SSF55315">
    <property type="entry name" value="L30e-like"/>
    <property type="match status" value="1"/>
</dbReference>
<dbReference type="CDD" id="cd18095">
    <property type="entry name" value="SpoU-like_rRNA-MTase"/>
    <property type="match status" value="1"/>
</dbReference>
<dbReference type="InterPro" id="IPR001537">
    <property type="entry name" value="SpoU_MeTrfase"/>
</dbReference>
<evidence type="ECO:0000256" key="2">
    <source>
        <dbReference type="ARBA" id="ARBA00022603"/>
    </source>
</evidence>
<dbReference type="InterPro" id="IPR013123">
    <property type="entry name" value="SpoU_subst-bd"/>
</dbReference>
<dbReference type="GO" id="GO:0005737">
    <property type="term" value="C:cytoplasm"/>
    <property type="evidence" value="ECO:0007669"/>
    <property type="project" value="UniProtKB-ARBA"/>
</dbReference>
<dbReference type="Proteomes" id="UP000287394">
    <property type="component" value="Chromosome"/>
</dbReference>
<dbReference type="RefSeq" id="WP_119319230.1">
    <property type="nucleotide sequence ID" value="NZ_AP025739.1"/>
</dbReference>